<proteinExistence type="predicted"/>
<dbReference type="InterPro" id="IPR016040">
    <property type="entry name" value="NAD(P)-bd_dom"/>
</dbReference>
<dbReference type="InterPro" id="IPR051604">
    <property type="entry name" value="Ergot_Alk_Oxidoreductase"/>
</dbReference>
<accession>A0ABP9MI15</accession>
<dbReference type="Proteomes" id="UP001501407">
    <property type="component" value="Unassembled WGS sequence"/>
</dbReference>
<dbReference type="Gene3D" id="3.40.50.720">
    <property type="entry name" value="NAD(P)-binding Rossmann-like Domain"/>
    <property type="match status" value="1"/>
</dbReference>
<gene>
    <name evidence="2" type="ORF">GCM10025760_30570</name>
</gene>
<dbReference type="Pfam" id="PF13460">
    <property type="entry name" value="NAD_binding_10"/>
    <property type="match status" value="1"/>
</dbReference>
<evidence type="ECO:0000313" key="3">
    <source>
        <dbReference type="Proteomes" id="UP001501407"/>
    </source>
</evidence>
<dbReference type="PANTHER" id="PTHR43162">
    <property type="match status" value="1"/>
</dbReference>
<dbReference type="SUPFAM" id="SSF51735">
    <property type="entry name" value="NAD(P)-binding Rossmann-fold domains"/>
    <property type="match status" value="1"/>
</dbReference>
<name>A0ABP9MI15_9MICO</name>
<organism evidence="2 3">
    <name type="scientific">Microbacterium yannicii</name>
    <dbReference type="NCBI Taxonomy" id="671622"/>
    <lineage>
        <taxon>Bacteria</taxon>
        <taxon>Bacillati</taxon>
        <taxon>Actinomycetota</taxon>
        <taxon>Actinomycetes</taxon>
        <taxon>Micrococcales</taxon>
        <taxon>Microbacteriaceae</taxon>
        <taxon>Microbacterium</taxon>
    </lineage>
</organism>
<keyword evidence="3" id="KW-1185">Reference proteome</keyword>
<dbReference type="PANTHER" id="PTHR43162:SF1">
    <property type="entry name" value="PRESTALK A DIFFERENTIATION PROTEIN A"/>
    <property type="match status" value="1"/>
</dbReference>
<dbReference type="RefSeq" id="WP_241742215.1">
    <property type="nucleotide sequence ID" value="NZ_BAABKZ010000005.1"/>
</dbReference>
<comment type="caution">
    <text evidence="2">The sequence shown here is derived from an EMBL/GenBank/DDBJ whole genome shotgun (WGS) entry which is preliminary data.</text>
</comment>
<evidence type="ECO:0000313" key="2">
    <source>
        <dbReference type="EMBL" id="GAA5096941.1"/>
    </source>
</evidence>
<evidence type="ECO:0000259" key="1">
    <source>
        <dbReference type="Pfam" id="PF13460"/>
    </source>
</evidence>
<feature type="domain" description="NAD(P)-binding" evidence="1">
    <location>
        <begin position="8"/>
        <end position="134"/>
    </location>
</feature>
<dbReference type="EMBL" id="BAABKZ010000005">
    <property type="protein sequence ID" value="GAA5096941.1"/>
    <property type="molecule type" value="Genomic_DNA"/>
</dbReference>
<dbReference type="InterPro" id="IPR036291">
    <property type="entry name" value="NAD(P)-bd_dom_sf"/>
</dbReference>
<protein>
    <submittedName>
        <fullName evidence="2">NAD(P)H-binding protein</fullName>
    </submittedName>
</protein>
<reference evidence="3" key="1">
    <citation type="journal article" date="2019" name="Int. J. Syst. Evol. Microbiol.">
        <title>The Global Catalogue of Microorganisms (GCM) 10K type strain sequencing project: providing services to taxonomists for standard genome sequencing and annotation.</title>
        <authorList>
            <consortium name="The Broad Institute Genomics Platform"/>
            <consortium name="The Broad Institute Genome Sequencing Center for Infectious Disease"/>
            <person name="Wu L."/>
            <person name="Ma J."/>
        </authorList>
    </citation>
    <scope>NUCLEOTIDE SEQUENCE [LARGE SCALE GENOMIC DNA]</scope>
    <source>
        <strain evidence="3">JCM 18959</strain>
    </source>
</reference>
<sequence>MASILVTGGTGNLGRHVVPLLRGRGHDLRLLSRTPREGAGFVAGDTVAGAGLAEAVAGVDAVLHLAGSSKGDDVGTANLAQAARRGGVRHLVMISVIGADTMPIGYFRAKERAEAALAASGVPFTVLRAAQFHDFAWNMFSPMLKLPVVPAPGAIRLEPIDVGEVAARLADLVDDAPSGRVADLAGPEVIDAPTMLRAIAAAQGLRRSFLPVRVPGAIGRAYRDGVNLAAPTAEHGSRTWAAYLQERVAVPAVA</sequence>